<dbReference type="HOGENOM" id="CLU_2070261_0_0_5"/>
<accession>Q2WA41</accession>
<dbReference type="STRING" id="342108.amb0480"/>
<dbReference type="KEGG" id="mag:amb0480"/>
<dbReference type="AlphaFoldDB" id="Q2WA41"/>
<evidence type="ECO:0000313" key="1">
    <source>
        <dbReference type="EMBL" id="BAE49284.1"/>
    </source>
</evidence>
<evidence type="ECO:0000313" key="2">
    <source>
        <dbReference type="Proteomes" id="UP000007058"/>
    </source>
</evidence>
<dbReference type="RefSeq" id="WP_011382924.1">
    <property type="nucleotide sequence ID" value="NC_007626.1"/>
</dbReference>
<sequence>MTAKTDIIFVIAHEYATQVASGDVRAVLEGDPDNYDGLQWISETVEKPTMAVLTDLWTTKYQGLAALAQVQAARRPEYPSLADFADAYYWAEKGDPTKMAAYVAKIDAVKAKYPKPAA</sequence>
<dbReference type="Proteomes" id="UP000007058">
    <property type="component" value="Chromosome"/>
</dbReference>
<proteinExistence type="predicted"/>
<protein>
    <submittedName>
        <fullName evidence="1">Uncharacterized protein</fullName>
    </submittedName>
</protein>
<reference evidence="1 2" key="1">
    <citation type="journal article" date="2005" name="DNA Res.">
        <title>Complete genome sequence of the facultative anaerobic magnetotactic bacterium Magnetospirillum sp. strain AMB-1.</title>
        <authorList>
            <person name="Matsunaga T."/>
            <person name="Okamura Y."/>
            <person name="Fukuda Y."/>
            <person name="Wahyudi A.T."/>
            <person name="Murase Y."/>
            <person name="Takeyama H."/>
        </authorList>
    </citation>
    <scope>NUCLEOTIDE SEQUENCE [LARGE SCALE GENOMIC DNA]</scope>
    <source>
        <strain evidence="2">ATCC 700264 / AMB-1</strain>
    </source>
</reference>
<gene>
    <name evidence="1" type="ordered locus">amb0480</name>
</gene>
<name>Q2WA41_PARM1</name>
<keyword evidence="2" id="KW-1185">Reference proteome</keyword>
<dbReference type="OrthoDB" id="8913439at2"/>
<organism evidence="1 2">
    <name type="scientific">Paramagnetospirillum magneticum (strain ATCC 700264 / AMB-1)</name>
    <name type="common">Magnetospirillum magneticum</name>
    <dbReference type="NCBI Taxonomy" id="342108"/>
    <lineage>
        <taxon>Bacteria</taxon>
        <taxon>Pseudomonadati</taxon>
        <taxon>Pseudomonadota</taxon>
        <taxon>Alphaproteobacteria</taxon>
        <taxon>Rhodospirillales</taxon>
        <taxon>Magnetospirillaceae</taxon>
        <taxon>Paramagnetospirillum</taxon>
    </lineage>
</organism>
<dbReference type="EMBL" id="AP007255">
    <property type="protein sequence ID" value="BAE49284.1"/>
    <property type="molecule type" value="Genomic_DNA"/>
</dbReference>